<evidence type="ECO:0000313" key="3">
    <source>
        <dbReference type="Proteomes" id="UP001321473"/>
    </source>
</evidence>
<name>A0AAQ4E3X5_AMBAM</name>
<feature type="transmembrane region" description="Helical" evidence="1">
    <location>
        <begin position="323"/>
        <end position="340"/>
    </location>
</feature>
<evidence type="ECO:0008006" key="4">
    <source>
        <dbReference type="Google" id="ProtNLM"/>
    </source>
</evidence>
<feature type="transmembrane region" description="Helical" evidence="1">
    <location>
        <begin position="36"/>
        <end position="56"/>
    </location>
</feature>
<feature type="transmembrane region" description="Helical" evidence="1">
    <location>
        <begin position="290"/>
        <end position="316"/>
    </location>
</feature>
<gene>
    <name evidence="2" type="ORF">V5799_014132</name>
</gene>
<dbReference type="InterPro" id="IPR011701">
    <property type="entry name" value="MFS"/>
</dbReference>
<feature type="transmembrane region" description="Helical" evidence="1">
    <location>
        <begin position="360"/>
        <end position="380"/>
    </location>
</feature>
<organism evidence="2 3">
    <name type="scientific">Amblyomma americanum</name>
    <name type="common">Lone star tick</name>
    <dbReference type="NCBI Taxonomy" id="6943"/>
    <lineage>
        <taxon>Eukaryota</taxon>
        <taxon>Metazoa</taxon>
        <taxon>Ecdysozoa</taxon>
        <taxon>Arthropoda</taxon>
        <taxon>Chelicerata</taxon>
        <taxon>Arachnida</taxon>
        <taxon>Acari</taxon>
        <taxon>Parasitiformes</taxon>
        <taxon>Ixodida</taxon>
        <taxon>Ixodoidea</taxon>
        <taxon>Ixodidae</taxon>
        <taxon>Amblyomminae</taxon>
        <taxon>Amblyomma</taxon>
    </lineage>
</organism>
<dbReference type="EMBL" id="JARKHS020022653">
    <property type="protein sequence ID" value="KAK8769398.1"/>
    <property type="molecule type" value="Genomic_DNA"/>
</dbReference>
<keyword evidence="1" id="KW-0472">Membrane</keyword>
<dbReference type="Pfam" id="PF07690">
    <property type="entry name" value="MFS_1"/>
    <property type="match status" value="2"/>
</dbReference>
<comment type="caution">
    <text evidence="2">The sequence shown here is derived from an EMBL/GenBank/DDBJ whole genome shotgun (WGS) entry which is preliminary data.</text>
</comment>
<dbReference type="InterPro" id="IPR036259">
    <property type="entry name" value="MFS_trans_sf"/>
</dbReference>
<feature type="transmembrane region" description="Helical" evidence="1">
    <location>
        <begin position="62"/>
        <end position="82"/>
    </location>
</feature>
<dbReference type="PANTHER" id="PTHR11360:SF303">
    <property type="entry name" value="MAJOR FACILITATOR SUPERFAMILY (MFS) PROFILE DOMAIN-CONTAINING PROTEIN"/>
    <property type="match status" value="1"/>
</dbReference>
<dbReference type="AlphaFoldDB" id="A0AAQ4E3X5"/>
<reference evidence="2 3" key="1">
    <citation type="journal article" date="2023" name="Arcadia Sci">
        <title>De novo assembly of a long-read Amblyomma americanum tick genome.</title>
        <authorList>
            <person name="Chou S."/>
            <person name="Poskanzer K.E."/>
            <person name="Rollins M."/>
            <person name="Thuy-Boun P.S."/>
        </authorList>
    </citation>
    <scope>NUCLEOTIDE SEQUENCE [LARGE SCALE GENOMIC DNA]</scope>
    <source>
        <strain evidence="2">F_SG_1</strain>
        <tissue evidence="2">Salivary glands</tissue>
    </source>
</reference>
<dbReference type="GO" id="GO:0008028">
    <property type="term" value="F:monocarboxylic acid transmembrane transporter activity"/>
    <property type="evidence" value="ECO:0007669"/>
    <property type="project" value="TreeGrafter"/>
</dbReference>
<evidence type="ECO:0000256" key="1">
    <source>
        <dbReference type="SAM" id="Phobius"/>
    </source>
</evidence>
<accession>A0AAQ4E3X5</accession>
<feature type="transmembrane region" description="Helical" evidence="1">
    <location>
        <begin position="201"/>
        <end position="223"/>
    </location>
</feature>
<dbReference type="InterPro" id="IPR050327">
    <property type="entry name" value="Proton-linked_MCT"/>
</dbReference>
<dbReference type="PANTHER" id="PTHR11360">
    <property type="entry name" value="MONOCARBOXYLATE TRANSPORTER"/>
    <property type="match status" value="1"/>
</dbReference>
<dbReference type="Proteomes" id="UP001321473">
    <property type="component" value="Unassembled WGS sequence"/>
</dbReference>
<proteinExistence type="predicted"/>
<sequence>VSFASRAGIGQGLCTPVNSVLVNQYFERHLSRASGLSLAGATLAAFLFPPAVTLLLEAYGLRGALLLIGGLTMHALATVVLLRPAPWTVGDAALRPRPRPRRQLDTGTLQVGSPDEQEFLNAAVRMSKVNSVAMDASAADLAFVAYQQAEERSEPPEEEVVIYEMQRRNQSPVYQPTVLTLPRTFTLSSRATWTSFLRKPFYYLLAAHWVCSSYANFCLLLTLVDVARDDGASSLAAAFLLSAYSVGDLLGRLFSGWLSDKRVLSRAGIMALSCVMLAALLLVLPHLSGYMALLAASIMAGWCVGSCAVLFSVMLASVAGLENLPIAVGFTTFLMGFATLARPGLITLFRDTLGSYDGLYITHGVAYAVLFVAYVAHTLYRGSLKCKSLREGC</sequence>
<keyword evidence="1" id="KW-1133">Transmembrane helix</keyword>
<feature type="transmembrane region" description="Helical" evidence="1">
    <location>
        <begin position="235"/>
        <end position="255"/>
    </location>
</feature>
<feature type="transmembrane region" description="Helical" evidence="1">
    <location>
        <begin position="267"/>
        <end position="284"/>
    </location>
</feature>
<feature type="non-terminal residue" evidence="2">
    <location>
        <position position="1"/>
    </location>
</feature>
<keyword evidence="3" id="KW-1185">Reference proteome</keyword>
<keyword evidence="1" id="KW-0812">Transmembrane</keyword>
<protein>
    <recommendedName>
        <fullName evidence="4">Monocarboxylate transporter</fullName>
    </recommendedName>
</protein>
<dbReference type="SUPFAM" id="SSF103473">
    <property type="entry name" value="MFS general substrate transporter"/>
    <property type="match status" value="1"/>
</dbReference>
<dbReference type="Gene3D" id="1.20.1250.20">
    <property type="entry name" value="MFS general substrate transporter like domains"/>
    <property type="match status" value="2"/>
</dbReference>
<evidence type="ECO:0000313" key="2">
    <source>
        <dbReference type="EMBL" id="KAK8769398.1"/>
    </source>
</evidence>